<name>A0ABW4G190_9ACTN</name>
<organism evidence="2 3">
    <name type="scientific">Nonomuraea guangzhouensis</name>
    <dbReference type="NCBI Taxonomy" id="1291555"/>
    <lineage>
        <taxon>Bacteria</taxon>
        <taxon>Bacillati</taxon>
        <taxon>Actinomycetota</taxon>
        <taxon>Actinomycetes</taxon>
        <taxon>Streptosporangiales</taxon>
        <taxon>Streptosporangiaceae</taxon>
        <taxon>Nonomuraea</taxon>
    </lineage>
</organism>
<dbReference type="InterPro" id="IPR007278">
    <property type="entry name" value="DUF397"/>
</dbReference>
<sequence length="71" mass="7856">MDLELNEELRTAGWRKSSFSGDNGNCLEVAPLSAGRVGIRDTERPDMQPYVVSASVWAAFMDGAKRGEFDF</sequence>
<evidence type="ECO:0000313" key="2">
    <source>
        <dbReference type="EMBL" id="MFD1536143.1"/>
    </source>
</evidence>
<dbReference type="Proteomes" id="UP001597097">
    <property type="component" value="Unassembled WGS sequence"/>
</dbReference>
<dbReference type="RefSeq" id="WP_219533787.1">
    <property type="nucleotide sequence ID" value="NZ_JAHKRM010000019.1"/>
</dbReference>
<comment type="caution">
    <text evidence="2">The sequence shown here is derived from an EMBL/GenBank/DDBJ whole genome shotgun (WGS) entry which is preliminary data.</text>
</comment>
<feature type="domain" description="DUF397" evidence="1">
    <location>
        <begin position="12"/>
        <end position="65"/>
    </location>
</feature>
<evidence type="ECO:0000313" key="3">
    <source>
        <dbReference type="Proteomes" id="UP001597097"/>
    </source>
</evidence>
<accession>A0ABW4G190</accession>
<proteinExistence type="predicted"/>
<protein>
    <submittedName>
        <fullName evidence="2">DUF397 domain-containing protein</fullName>
    </submittedName>
</protein>
<gene>
    <name evidence="2" type="ORF">ACFSJ0_03800</name>
</gene>
<dbReference type="Pfam" id="PF04149">
    <property type="entry name" value="DUF397"/>
    <property type="match status" value="1"/>
</dbReference>
<dbReference type="EMBL" id="JBHUCM010000005">
    <property type="protein sequence ID" value="MFD1536143.1"/>
    <property type="molecule type" value="Genomic_DNA"/>
</dbReference>
<evidence type="ECO:0000259" key="1">
    <source>
        <dbReference type="Pfam" id="PF04149"/>
    </source>
</evidence>
<keyword evidence="3" id="KW-1185">Reference proteome</keyword>
<reference evidence="3" key="1">
    <citation type="journal article" date="2019" name="Int. J. Syst. Evol. Microbiol.">
        <title>The Global Catalogue of Microorganisms (GCM) 10K type strain sequencing project: providing services to taxonomists for standard genome sequencing and annotation.</title>
        <authorList>
            <consortium name="The Broad Institute Genomics Platform"/>
            <consortium name="The Broad Institute Genome Sequencing Center for Infectious Disease"/>
            <person name="Wu L."/>
            <person name="Ma J."/>
        </authorList>
    </citation>
    <scope>NUCLEOTIDE SEQUENCE [LARGE SCALE GENOMIC DNA]</scope>
    <source>
        <strain evidence="3">CGMCC 1.15399</strain>
    </source>
</reference>